<dbReference type="WBParaSite" id="HPLM_0000002601-mRNA-1">
    <property type="protein sequence ID" value="HPLM_0000002601-mRNA-1"/>
    <property type="gene ID" value="HPLM_0000002601"/>
</dbReference>
<reference evidence="1 2" key="2">
    <citation type="submission" date="2018-11" db="EMBL/GenBank/DDBJ databases">
        <authorList>
            <consortium name="Pathogen Informatics"/>
        </authorList>
    </citation>
    <scope>NUCLEOTIDE SEQUENCE [LARGE SCALE GENOMIC DNA]</scope>
    <source>
        <strain evidence="1 2">MHpl1</strain>
    </source>
</reference>
<accession>A0A0N4VRX4</accession>
<proteinExistence type="predicted"/>
<evidence type="ECO:0000313" key="2">
    <source>
        <dbReference type="Proteomes" id="UP000268014"/>
    </source>
</evidence>
<protein>
    <submittedName>
        <fullName evidence="3">HMA domain-containing protein</fullName>
    </submittedName>
</protein>
<dbReference type="Proteomes" id="UP000268014">
    <property type="component" value="Unassembled WGS sequence"/>
</dbReference>
<reference evidence="3" key="1">
    <citation type="submission" date="2017-02" db="UniProtKB">
        <authorList>
            <consortium name="WormBaseParasite"/>
        </authorList>
    </citation>
    <scope>IDENTIFICATION</scope>
</reference>
<gene>
    <name evidence="1" type="ORF">HPLM_LOCUS27</name>
</gene>
<dbReference type="AlphaFoldDB" id="A0A0N4VRX4"/>
<keyword evidence="2" id="KW-1185">Reference proteome</keyword>
<name>A0A0N4VRX4_HAEPC</name>
<dbReference type="OrthoDB" id="409642at2759"/>
<evidence type="ECO:0000313" key="3">
    <source>
        <dbReference type="WBParaSite" id="HPLM_0000002601-mRNA-1"/>
    </source>
</evidence>
<organism evidence="3">
    <name type="scientific">Haemonchus placei</name>
    <name type="common">Barber's pole worm</name>
    <dbReference type="NCBI Taxonomy" id="6290"/>
    <lineage>
        <taxon>Eukaryota</taxon>
        <taxon>Metazoa</taxon>
        <taxon>Ecdysozoa</taxon>
        <taxon>Nematoda</taxon>
        <taxon>Chromadorea</taxon>
        <taxon>Rhabditida</taxon>
        <taxon>Rhabditina</taxon>
        <taxon>Rhabditomorpha</taxon>
        <taxon>Strongyloidea</taxon>
        <taxon>Trichostrongylidae</taxon>
        <taxon>Haemonchus</taxon>
    </lineage>
</organism>
<sequence>MKLGGLPCASCVSAVFDALPQFASIRCLKPLYDEVNFFPVL</sequence>
<evidence type="ECO:0000313" key="1">
    <source>
        <dbReference type="EMBL" id="VDO04141.1"/>
    </source>
</evidence>
<dbReference type="EMBL" id="UZAF01000012">
    <property type="protein sequence ID" value="VDO04141.1"/>
    <property type="molecule type" value="Genomic_DNA"/>
</dbReference>